<keyword evidence="2" id="KW-1185">Reference proteome</keyword>
<organism evidence="1 2">
    <name type="scientific">Planococcus glaciei</name>
    <dbReference type="NCBI Taxonomy" id="459472"/>
    <lineage>
        <taxon>Bacteria</taxon>
        <taxon>Bacillati</taxon>
        <taxon>Bacillota</taxon>
        <taxon>Bacilli</taxon>
        <taxon>Bacillales</taxon>
        <taxon>Caryophanaceae</taxon>
        <taxon>Planococcus</taxon>
    </lineage>
</organism>
<gene>
    <name evidence="1" type="ORF">HF394_02380</name>
</gene>
<name>A0A7H8Q6D5_9BACL</name>
<sequence>MSMQNIQANDLVRDEYGNYYEVVGVHMDGETLKALEVSNLYFETSFRTAADSGSLGEEYKDKPIGVYLQEQMNAYISEVQANERPIYGIRDLMVNRIKVYAVDITQPHPKRDQTV</sequence>
<evidence type="ECO:0000313" key="2">
    <source>
        <dbReference type="Proteomes" id="UP000509222"/>
    </source>
</evidence>
<reference evidence="2" key="2">
    <citation type="submission" date="2020-06" db="EMBL/GenBank/DDBJ databases">
        <title>Isolation of Planomicrobium glaciei.</title>
        <authorList>
            <person name="Malisova L."/>
            <person name="Safrankova R."/>
            <person name="Jakubu V."/>
            <person name="Spanelova P."/>
        </authorList>
    </citation>
    <scope>NUCLEOTIDE SEQUENCE [LARGE SCALE GENOMIC DNA]</scope>
    <source>
        <strain evidence="2">NRL-ATB46093</strain>
    </source>
</reference>
<proteinExistence type="predicted"/>
<dbReference type="Proteomes" id="UP000509222">
    <property type="component" value="Chromosome"/>
</dbReference>
<dbReference type="EMBL" id="CP051177">
    <property type="protein sequence ID" value="QKX49518.1"/>
    <property type="molecule type" value="Genomic_DNA"/>
</dbReference>
<dbReference type="AlphaFoldDB" id="A0A7H8Q6D5"/>
<reference evidence="1 2" key="1">
    <citation type="submission" date="2020-04" db="EMBL/GenBank/DDBJ databases">
        <authorList>
            <person name="Pajer P."/>
            <person name="Broz P."/>
        </authorList>
    </citation>
    <scope>NUCLEOTIDE SEQUENCE [LARGE SCALE GENOMIC DNA]</scope>
    <source>
        <strain evidence="2">NRL-ATB46093</strain>
    </source>
</reference>
<accession>A0A7H8Q6D5</accession>
<protein>
    <submittedName>
        <fullName evidence="1">Uncharacterized protein</fullName>
    </submittedName>
</protein>
<dbReference type="RefSeq" id="WP_176293987.1">
    <property type="nucleotide sequence ID" value="NZ_CP051177.1"/>
</dbReference>
<evidence type="ECO:0000313" key="1">
    <source>
        <dbReference type="EMBL" id="QKX49518.1"/>
    </source>
</evidence>